<name>A0A9Q0YT01_HOLLE</name>
<dbReference type="InterPro" id="IPR035810">
    <property type="entry name" value="PEBP_euk"/>
</dbReference>
<gene>
    <name evidence="1" type="ORF">HOLleu_32286</name>
</gene>
<dbReference type="AlphaFoldDB" id="A0A9Q0YT01"/>
<organism evidence="1 2">
    <name type="scientific">Holothuria leucospilota</name>
    <name type="common">Black long sea cucumber</name>
    <name type="synonym">Mertensiothuria leucospilota</name>
    <dbReference type="NCBI Taxonomy" id="206669"/>
    <lineage>
        <taxon>Eukaryota</taxon>
        <taxon>Metazoa</taxon>
        <taxon>Echinodermata</taxon>
        <taxon>Eleutherozoa</taxon>
        <taxon>Echinozoa</taxon>
        <taxon>Holothuroidea</taxon>
        <taxon>Aspidochirotacea</taxon>
        <taxon>Aspidochirotida</taxon>
        <taxon>Holothuriidae</taxon>
        <taxon>Holothuria</taxon>
    </lineage>
</organism>
<dbReference type="InterPro" id="IPR036610">
    <property type="entry name" value="PEBP-like_sf"/>
</dbReference>
<dbReference type="InterPro" id="IPR008914">
    <property type="entry name" value="PEBP"/>
</dbReference>
<proteinExistence type="predicted"/>
<dbReference type="Pfam" id="PF01161">
    <property type="entry name" value="PBP"/>
    <property type="match status" value="1"/>
</dbReference>
<dbReference type="CDD" id="cd00866">
    <property type="entry name" value="PEBP_euk"/>
    <property type="match status" value="1"/>
</dbReference>
<dbReference type="EMBL" id="JAIZAY010000016">
    <property type="protein sequence ID" value="KAJ8027210.1"/>
    <property type="molecule type" value="Genomic_DNA"/>
</dbReference>
<dbReference type="OrthoDB" id="2506647at2759"/>
<dbReference type="Gene3D" id="3.90.280.10">
    <property type="entry name" value="PEBP-like"/>
    <property type="match status" value="1"/>
</dbReference>
<evidence type="ECO:0000313" key="2">
    <source>
        <dbReference type="Proteomes" id="UP001152320"/>
    </source>
</evidence>
<reference evidence="1" key="1">
    <citation type="submission" date="2021-10" db="EMBL/GenBank/DDBJ databases">
        <title>Tropical sea cucumber genome reveals ecological adaptation and Cuvierian tubules defense mechanism.</title>
        <authorList>
            <person name="Chen T."/>
        </authorList>
    </citation>
    <scope>NUCLEOTIDE SEQUENCE</scope>
    <source>
        <strain evidence="1">Nanhai2018</strain>
        <tissue evidence="1">Muscle</tissue>
    </source>
</reference>
<keyword evidence="2" id="KW-1185">Reference proteome</keyword>
<dbReference type="Proteomes" id="UP001152320">
    <property type="component" value="Chromosome 16"/>
</dbReference>
<dbReference type="PANTHER" id="PTHR11362">
    <property type="entry name" value="PHOSPHATIDYLETHANOLAMINE-BINDING PROTEIN"/>
    <property type="match status" value="1"/>
</dbReference>
<dbReference type="PANTHER" id="PTHR11362:SF147">
    <property type="entry name" value="PHOSPHATIDYLETHANOLAMINE BINDING PROTEIN"/>
    <property type="match status" value="1"/>
</dbReference>
<comment type="caution">
    <text evidence="1">The sequence shown here is derived from an EMBL/GenBank/DDBJ whole genome shotgun (WGS) entry which is preliminary data.</text>
</comment>
<evidence type="ECO:0000313" key="1">
    <source>
        <dbReference type="EMBL" id="KAJ8027210.1"/>
    </source>
</evidence>
<sequence>MVRDPPDLVHCQGIDNNRLYTLLMVDVDPTVVEGQDNDYEVLHWVVFNILGNDVTGGTRHAEYIGSLPRKDTGLHRYVYFLFKQPGHITPHDAYYPRTGDRRKPFHTRKFAEEYNLGAPVAGNYYVAQYDDTVPGMRAEILKQSS</sequence>
<protein>
    <submittedName>
        <fullName evidence="1">Phosphatidylethanolamine-binding protein 1</fullName>
    </submittedName>
</protein>
<dbReference type="SUPFAM" id="SSF49777">
    <property type="entry name" value="PEBP-like"/>
    <property type="match status" value="1"/>
</dbReference>
<accession>A0A9Q0YT01</accession>